<dbReference type="InterPro" id="IPR012340">
    <property type="entry name" value="NA-bd_OB-fold"/>
</dbReference>
<evidence type="ECO:0000256" key="6">
    <source>
        <dbReference type="ARBA" id="ARBA00022917"/>
    </source>
</evidence>
<name>A0A292PXU0_9PEZI</name>
<dbReference type="GO" id="GO:0004816">
    <property type="term" value="F:asparagine-tRNA ligase activity"/>
    <property type="evidence" value="ECO:0007669"/>
    <property type="project" value="UniProtKB-EC"/>
</dbReference>
<dbReference type="AlphaFoldDB" id="A0A292PXU0"/>
<dbReference type="GO" id="GO:0005739">
    <property type="term" value="C:mitochondrion"/>
    <property type="evidence" value="ECO:0007669"/>
    <property type="project" value="TreeGrafter"/>
</dbReference>
<keyword evidence="3" id="KW-0436">Ligase</keyword>
<dbReference type="PROSITE" id="PS50862">
    <property type="entry name" value="AA_TRNA_LIGASE_II"/>
    <property type="match status" value="1"/>
</dbReference>
<dbReference type="InterPro" id="IPR002312">
    <property type="entry name" value="Asp/Asn-tRNA-synth_IIb"/>
</dbReference>
<sequence>MLPLRAIARRILSPSFRASRCSSSISSFPRTISSLLHTPLSDEKASETVTITGWVRSVRRMKNVSFAHVSDGSTIHPLQAVLTKEQSENLSMGASVKITGEWKESVRGKGQQSRELLAEKVEVFGEADPLTYPLQKKYQTPEFLRTLLHLRSRIPANTNLLHLRSGLISTLTAFFAENSFIQCHTPVITSSDCEGGGEVFTITRPKDFFKTPKYLTVSGQLHLETLVAAVPRVWALGPTFRADKSDTARHLSEFYMLEVEIAFIDTLDPLIALIEDMVKTLIRSISTSRLGRETLSAAGGGDKAKELEERWRGLLERSWSRITYTEAISRLGSAVEQGDVQFVSPPVWGAALQAEHERFLAQTVFNGPVFVTDYPKGLKPFYMLPSVSTPPAPEGGETVACFDLLVPTVGELVGGSLREHRYDELLAEMRRQGITVRDEDEEAESLRWYLELRKWGSVKHGGFGLGFDRLVCYLAGVENIREAVAFPRWYGRCDC</sequence>
<evidence type="ECO:0000256" key="2">
    <source>
        <dbReference type="ARBA" id="ARBA00012816"/>
    </source>
</evidence>
<evidence type="ECO:0000259" key="8">
    <source>
        <dbReference type="PROSITE" id="PS50862"/>
    </source>
</evidence>
<dbReference type="Pfam" id="PF00152">
    <property type="entry name" value="tRNA-synt_2"/>
    <property type="match status" value="1"/>
</dbReference>
<organism evidence="9 10">
    <name type="scientific">Tuber aestivum</name>
    <name type="common">summer truffle</name>
    <dbReference type="NCBI Taxonomy" id="59557"/>
    <lineage>
        <taxon>Eukaryota</taxon>
        <taxon>Fungi</taxon>
        <taxon>Dikarya</taxon>
        <taxon>Ascomycota</taxon>
        <taxon>Pezizomycotina</taxon>
        <taxon>Pezizomycetes</taxon>
        <taxon>Pezizales</taxon>
        <taxon>Tuberaceae</taxon>
        <taxon>Tuber</taxon>
    </lineage>
</organism>
<gene>
    <name evidence="9" type="ORF">GSTUAT00004674001</name>
</gene>
<feature type="domain" description="Aminoacyl-transfer RNA synthetases class-II family profile" evidence="8">
    <location>
        <begin position="161"/>
        <end position="487"/>
    </location>
</feature>
<dbReference type="Gene3D" id="2.40.50.140">
    <property type="entry name" value="Nucleic acid-binding proteins"/>
    <property type="match status" value="1"/>
</dbReference>
<dbReference type="InterPro" id="IPR004522">
    <property type="entry name" value="Asn-tRNA-ligase"/>
</dbReference>
<dbReference type="EMBL" id="LN891027">
    <property type="protein sequence ID" value="CUS11247.1"/>
    <property type="molecule type" value="Genomic_DNA"/>
</dbReference>
<dbReference type="SUPFAM" id="SSF55681">
    <property type="entry name" value="Class II aaRS and biotin synthetases"/>
    <property type="match status" value="1"/>
</dbReference>
<keyword evidence="5" id="KW-0067">ATP-binding</keyword>
<dbReference type="InterPro" id="IPR004365">
    <property type="entry name" value="NA-bd_OB_tRNA"/>
</dbReference>
<dbReference type="PANTHER" id="PTHR22594">
    <property type="entry name" value="ASPARTYL/LYSYL-TRNA SYNTHETASE"/>
    <property type="match status" value="1"/>
</dbReference>
<dbReference type="InterPro" id="IPR004364">
    <property type="entry name" value="Aa-tRNA-synt_II"/>
</dbReference>
<dbReference type="NCBIfam" id="TIGR00457">
    <property type="entry name" value="asnS"/>
    <property type="match status" value="1"/>
</dbReference>
<dbReference type="Pfam" id="PF01336">
    <property type="entry name" value="tRNA_anti-codon"/>
    <property type="match status" value="1"/>
</dbReference>
<evidence type="ECO:0000313" key="10">
    <source>
        <dbReference type="Proteomes" id="UP001412239"/>
    </source>
</evidence>
<evidence type="ECO:0000256" key="7">
    <source>
        <dbReference type="ARBA" id="ARBA00023146"/>
    </source>
</evidence>
<keyword evidence="6" id="KW-0648">Protein biosynthesis</keyword>
<evidence type="ECO:0000256" key="5">
    <source>
        <dbReference type="ARBA" id="ARBA00022840"/>
    </source>
</evidence>
<evidence type="ECO:0000256" key="3">
    <source>
        <dbReference type="ARBA" id="ARBA00022598"/>
    </source>
</evidence>
<evidence type="ECO:0000313" key="9">
    <source>
        <dbReference type="EMBL" id="CUS11247.1"/>
    </source>
</evidence>
<dbReference type="CDD" id="cd04318">
    <property type="entry name" value="EcAsnRS_like_N"/>
    <property type="match status" value="1"/>
</dbReference>
<dbReference type="CDD" id="cd00776">
    <property type="entry name" value="AsxRS_core"/>
    <property type="match status" value="1"/>
</dbReference>
<dbReference type="SUPFAM" id="SSF50249">
    <property type="entry name" value="Nucleic acid-binding proteins"/>
    <property type="match status" value="1"/>
</dbReference>
<dbReference type="NCBIfam" id="NF003037">
    <property type="entry name" value="PRK03932.1"/>
    <property type="match status" value="1"/>
</dbReference>
<dbReference type="PRINTS" id="PR01042">
    <property type="entry name" value="TRNASYNTHASP"/>
</dbReference>
<keyword evidence="10" id="KW-1185">Reference proteome</keyword>
<keyword evidence="7" id="KW-0030">Aminoacyl-tRNA synthetase</keyword>
<dbReference type="InterPro" id="IPR045864">
    <property type="entry name" value="aa-tRNA-synth_II/BPL/LPL"/>
</dbReference>
<accession>A0A292PXU0</accession>
<dbReference type="Proteomes" id="UP001412239">
    <property type="component" value="Unassembled WGS sequence"/>
</dbReference>
<protein>
    <recommendedName>
        <fullName evidence="2">asparagine--tRNA ligase</fullName>
        <ecNumber evidence="2">6.1.1.22</ecNumber>
    </recommendedName>
</protein>
<evidence type="ECO:0000256" key="1">
    <source>
        <dbReference type="ARBA" id="ARBA00008226"/>
    </source>
</evidence>
<evidence type="ECO:0000256" key="4">
    <source>
        <dbReference type="ARBA" id="ARBA00022741"/>
    </source>
</evidence>
<dbReference type="InterPro" id="IPR006195">
    <property type="entry name" value="aa-tRNA-synth_II"/>
</dbReference>
<keyword evidence="4" id="KW-0547">Nucleotide-binding</keyword>
<dbReference type="GO" id="GO:0006421">
    <property type="term" value="P:asparaginyl-tRNA aminoacylation"/>
    <property type="evidence" value="ECO:0007669"/>
    <property type="project" value="InterPro"/>
</dbReference>
<dbReference type="EC" id="6.1.1.22" evidence="2"/>
<dbReference type="GO" id="GO:0003676">
    <property type="term" value="F:nucleic acid binding"/>
    <property type="evidence" value="ECO:0007669"/>
    <property type="project" value="InterPro"/>
</dbReference>
<proteinExistence type="inferred from homology"/>
<comment type="similarity">
    <text evidence="1">Belongs to the class-II aminoacyl-tRNA synthetase family.</text>
</comment>
<dbReference type="PANTHER" id="PTHR22594:SF34">
    <property type="entry name" value="ASPARAGINE--TRNA LIGASE, MITOCHONDRIAL-RELATED"/>
    <property type="match status" value="1"/>
</dbReference>
<dbReference type="Gene3D" id="3.30.930.10">
    <property type="entry name" value="Bira Bifunctional Protein, Domain 2"/>
    <property type="match status" value="1"/>
</dbReference>
<reference evidence="9" key="1">
    <citation type="submission" date="2015-10" db="EMBL/GenBank/DDBJ databases">
        <authorList>
            <person name="Regsiter A."/>
            <person name="william w."/>
        </authorList>
    </citation>
    <scope>NUCLEOTIDE SEQUENCE</scope>
    <source>
        <strain evidence="9">Montdore</strain>
    </source>
</reference>
<dbReference type="GO" id="GO:0005524">
    <property type="term" value="F:ATP binding"/>
    <property type="evidence" value="ECO:0007669"/>
    <property type="project" value="UniProtKB-KW"/>
</dbReference>